<comment type="similarity">
    <text evidence="2">Belongs to the ABC transporter superfamily. ABCG family. Eye pigment precursor importer (TC 3.A.1.204) subfamily.</text>
</comment>
<proteinExistence type="inferred from homology"/>
<dbReference type="GO" id="GO:0005886">
    <property type="term" value="C:plasma membrane"/>
    <property type="evidence" value="ECO:0007669"/>
    <property type="project" value="TreeGrafter"/>
</dbReference>
<dbReference type="Pfam" id="PF01061">
    <property type="entry name" value="ABC2_membrane"/>
    <property type="match status" value="1"/>
</dbReference>
<dbReference type="GO" id="GO:0031409">
    <property type="term" value="F:pigment binding"/>
    <property type="evidence" value="ECO:0007669"/>
    <property type="project" value="UniProtKB-KW"/>
</dbReference>
<keyword evidence="9 11" id="KW-0472">Membrane</keyword>
<dbReference type="InterPro" id="IPR013525">
    <property type="entry name" value="ABC2_TM"/>
</dbReference>
<dbReference type="PROSITE" id="PS50893">
    <property type="entry name" value="ABC_TRANSPORTER_2"/>
    <property type="match status" value="1"/>
</dbReference>
<dbReference type="STRING" id="6689.A0A423TTF1"/>
<dbReference type="InterPro" id="IPR003593">
    <property type="entry name" value="AAA+_ATPase"/>
</dbReference>
<name>A0A423TTF1_PENVA</name>
<evidence type="ECO:0000256" key="3">
    <source>
        <dbReference type="ARBA" id="ARBA00022448"/>
    </source>
</evidence>
<dbReference type="FunFam" id="3.40.50.300:FF:001225">
    <property type="entry name" value="ATP-binding cassette sub-family G member"/>
    <property type="match status" value="1"/>
</dbReference>
<dbReference type="Gene3D" id="3.40.50.300">
    <property type="entry name" value="P-loop containing nucleotide triphosphate hydrolases"/>
    <property type="match status" value="1"/>
</dbReference>
<evidence type="ECO:0000256" key="8">
    <source>
        <dbReference type="ARBA" id="ARBA00022989"/>
    </source>
</evidence>
<feature type="transmembrane region" description="Helical" evidence="11">
    <location>
        <begin position="517"/>
        <end position="539"/>
    </location>
</feature>
<feature type="transmembrane region" description="Helical" evidence="11">
    <location>
        <begin position="493"/>
        <end position="511"/>
    </location>
</feature>
<evidence type="ECO:0000313" key="13">
    <source>
        <dbReference type="EMBL" id="ROT79700.1"/>
    </source>
</evidence>
<dbReference type="GO" id="GO:0030659">
    <property type="term" value="C:cytoplasmic vesicle membrane"/>
    <property type="evidence" value="ECO:0007669"/>
    <property type="project" value="TreeGrafter"/>
</dbReference>
<feature type="transmembrane region" description="Helical" evidence="11">
    <location>
        <begin position="630"/>
        <end position="654"/>
    </location>
</feature>
<dbReference type="InterPro" id="IPR017871">
    <property type="entry name" value="ABC_transporter-like_CS"/>
</dbReference>
<dbReference type="EMBL" id="QCYY01001200">
    <property type="protein sequence ID" value="ROT79700.1"/>
    <property type="molecule type" value="Genomic_DNA"/>
</dbReference>
<evidence type="ECO:0000256" key="11">
    <source>
        <dbReference type="SAM" id="Phobius"/>
    </source>
</evidence>
<keyword evidence="4" id="KW-0608">Pigment</keyword>
<feature type="transmembrane region" description="Helical" evidence="11">
    <location>
        <begin position="546"/>
        <end position="568"/>
    </location>
</feature>
<dbReference type="InterPro" id="IPR027417">
    <property type="entry name" value="P-loop_NTPase"/>
</dbReference>
<sequence>MVFPTFFLPKKSGSDSSVAVGGEDQITYSWHNVNVYSNPRARSSRSLFSRKKQESSEKHILKDVTGICRPGELLAIMGASGAGKTTLLNVLTHRNNDKLRIVGDLFVNGHRVDPDSLTSRSAYVQQDDLFIGTLTVREQLIFQALLRMDRHVTYDERIKRVNQVIMELGLVKCENTLIGVPGKAKSISGGEMKRLSFACEILTNPSLMFCDEPTSGLDSFMAQNVVAVMKNMAERGKTIISTIHQPSSEVFAMFDRVLLMAEGRVAFLGEVEAALKFFGSIDLHCPKQYNPSDHFIDQLSVQPGKELKCRQKIDMICDAFRSSCFNEDIKGGVLANEQPSGVTYQKENEDDGRCPYKASWCKQFRAVCWRSWLEVVREPFLIRVRFLQIMAIAIMVGVLYRGQTWTRWRVQHQRRPLPPSHQHDFPELLGRHQPLPHTPSPHPPLPTLNPCISLSPLPQTFCSQKHLFLREHYNGMYRPDVYFLAKNLVEMPFFVTYSFLYATIMYFMIGLNPSLDRFLTCALVSVLVALTAVSFGYLLSCMASSVNMALTLLAPMTIPMMLFGGFFLNEKSTPVYMIWVKYLSWFNYGNEALMINQWQGVSNLTCTGVKTCFADGESILAHLGYSQDDLWWDVACLGVLIVVYRVVAFLLLLLRTHRGKTRS</sequence>
<evidence type="ECO:0000256" key="4">
    <source>
        <dbReference type="ARBA" id="ARBA00022474"/>
    </source>
</evidence>
<dbReference type="PROSITE" id="PS00211">
    <property type="entry name" value="ABC_TRANSPORTER_1"/>
    <property type="match status" value="1"/>
</dbReference>
<evidence type="ECO:0000256" key="6">
    <source>
        <dbReference type="ARBA" id="ARBA00022741"/>
    </source>
</evidence>
<dbReference type="GO" id="GO:0005524">
    <property type="term" value="F:ATP binding"/>
    <property type="evidence" value="ECO:0007669"/>
    <property type="project" value="UniProtKB-KW"/>
</dbReference>
<dbReference type="SUPFAM" id="SSF52540">
    <property type="entry name" value="P-loop containing nucleoside triphosphate hydrolases"/>
    <property type="match status" value="1"/>
</dbReference>
<keyword evidence="14" id="KW-1185">Reference proteome</keyword>
<gene>
    <name evidence="13" type="ORF">C7M84_001564</name>
</gene>
<comment type="subcellular location">
    <subcellularLocation>
        <location evidence="1">Membrane</location>
        <topology evidence="1">Multi-pass membrane protein</topology>
    </subcellularLocation>
</comment>
<dbReference type="CDD" id="cd03213">
    <property type="entry name" value="ABCG_EPDR"/>
    <property type="match status" value="1"/>
</dbReference>
<keyword evidence="6" id="KW-0547">Nucleotide-binding</keyword>
<accession>A0A423TTF1</accession>
<dbReference type="PANTHER" id="PTHR48041:SF129">
    <property type="entry name" value="PROTEIN WHITE"/>
    <property type="match status" value="1"/>
</dbReference>
<dbReference type="Proteomes" id="UP000283509">
    <property type="component" value="Unassembled WGS sequence"/>
</dbReference>
<evidence type="ECO:0000313" key="14">
    <source>
        <dbReference type="Proteomes" id="UP000283509"/>
    </source>
</evidence>
<dbReference type="PANTHER" id="PTHR48041">
    <property type="entry name" value="ABC TRANSPORTER G FAMILY MEMBER 28"/>
    <property type="match status" value="1"/>
</dbReference>
<dbReference type="Pfam" id="PF00005">
    <property type="entry name" value="ABC_tran"/>
    <property type="match status" value="1"/>
</dbReference>
<reference evidence="13 14" key="1">
    <citation type="submission" date="2018-04" db="EMBL/GenBank/DDBJ databases">
        <authorList>
            <person name="Zhang X."/>
            <person name="Yuan J."/>
            <person name="Li F."/>
            <person name="Xiang J."/>
        </authorList>
    </citation>
    <scope>NUCLEOTIDE SEQUENCE [LARGE SCALE GENOMIC DNA]</scope>
    <source>
        <tissue evidence="13">Muscle</tissue>
    </source>
</reference>
<dbReference type="SMART" id="SM00382">
    <property type="entry name" value="AAA"/>
    <property type="match status" value="1"/>
</dbReference>
<evidence type="ECO:0000259" key="12">
    <source>
        <dbReference type="PROSITE" id="PS50893"/>
    </source>
</evidence>
<evidence type="ECO:0000256" key="10">
    <source>
        <dbReference type="ARBA" id="ARBA00039188"/>
    </source>
</evidence>
<dbReference type="GO" id="GO:0140359">
    <property type="term" value="F:ABC-type transporter activity"/>
    <property type="evidence" value="ECO:0007669"/>
    <property type="project" value="InterPro"/>
</dbReference>
<keyword evidence="3" id="KW-0813">Transport</keyword>
<evidence type="ECO:0000256" key="1">
    <source>
        <dbReference type="ARBA" id="ARBA00004141"/>
    </source>
</evidence>
<dbReference type="Pfam" id="PF19055">
    <property type="entry name" value="ABC2_membrane_7"/>
    <property type="match status" value="1"/>
</dbReference>
<feature type="domain" description="ABC transporter" evidence="12">
    <location>
        <begin position="41"/>
        <end position="287"/>
    </location>
</feature>
<dbReference type="AlphaFoldDB" id="A0A423TTF1"/>
<dbReference type="GO" id="GO:0016887">
    <property type="term" value="F:ATP hydrolysis activity"/>
    <property type="evidence" value="ECO:0007669"/>
    <property type="project" value="InterPro"/>
</dbReference>
<reference evidence="13 14" key="2">
    <citation type="submission" date="2019-01" db="EMBL/GenBank/DDBJ databases">
        <title>The decoding of complex shrimp genome reveals the adaptation for benthos swimmer, frequently molting mechanism and breeding impact on genome.</title>
        <authorList>
            <person name="Sun Y."/>
            <person name="Gao Y."/>
            <person name="Yu Y."/>
        </authorList>
    </citation>
    <scope>NUCLEOTIDE SEQUENCE [LARGE SCALE GENOMIC DNA]</scope>
    <source>
        <tissue evidence="13">Muscle</tissue>
    </source>
</reference>
<dbReference type="InterPro" id="IPR043926">
    <property type="entry name" value="ABCG_dom"/>
</dbReference>
<evidence type="ECO:0000256" key="7">
    <source>
        <dbReference type="ARBA" id="ARBA00022840"/>
    </source>
</evidence>
<keyword evidence="5 11" id="KW-0812">Transmembrane</keyword>
<feature type="transmembrane region" description="Helical" evidence="11">
    <location>
        <begin position="380"/>
        <end position="400"/>
    </location>
</feature>
<comment type="caution">
    <text evidence="13">The sequence shown here is derived from an EMBL/GenBank/DDBJ whole genome shotgun (WGS) entry which is preliminary data.</text>
</comment>
<keyword evidence="8 11" id="KW-1133">Transmembrane helix</keyword>
<dbReference type="OrthoDB" id="66620at2759"/>
<evidence type="ECO:0000256" key="5">
    <source>
        <dbReference type="ARBA" id="ARBA00022692"/>
    </source>
</evidence>
<dbReference type="InterPro" id="IPR003439">
    <property type="entry name" value="ABC_transporter-like_ATP-bd"/>
</dbReference>
<keyword evidence="7" id="KW-0067">ATP-binding</keyword>
<evidence type="ECO:0000256" key="2">
    <source>
        <dbReference type="ARBA" id="ARBA00005814"/>
    </source>
</evidence>
<organism evidence="13 14">
    <name type="scientific">Penaeus vannamei</name>
    <name type="common">Whiteleg shrimp</name>
    <name type="synonym">Litopenaeus vannamei</name>
    <dbReference type="NCBI Taxonomy" id="6689"/>
    <lineage>
        <taxon>Eukaryota</taxon>
        <taxon>Metazoa</taxon>
        <taxon>Ecdysozoa</taxon>
        <taxon>Arthropoda</taxon>
        <taxon>Crustacea</taxon>
        <taxon>Multicrustacea</taxon>
        <taxon>Malacostraca</taxon>
        <taxon>Eumalacostraca</taxon>
        <taxon>Eucarida</taxon>
        <taxon>Decapoda</taxon>
        <taxon>Dendrobranchiata</taxon>
        <taxon>Penaeoidea</taxon>
        <taxon>Penaeidae</taxon>
        <taxon>Penaeus</taxon>
    </lineage>
</organism>
<protein>
    <recommendedName>
        <fullName evidence="10">Protein white</fullName>
    </recommendedName>
</protein>
<evidence type="ECO:0000256" key="9">
    <source>
        <dbReference type="ARBA" id="ARBA00023136"/>
    </source>
</evidence>
<dbReference type="InterPro" id="IPR050352">
    <property type="entry name" value="ABCG_transporters"/>
</dbReference>